<evidence type="ECO:0000313" key="2">
    <source>
        <dbReference type="EMBL" id="KAH3851589.1"/>
    </source>
</evidence>
<evidence type="ECO:0000313" key="3">
    <source>
        <dbReference type="Proteomes" id="UP000828390"/>
    </source>
</evidence>
<evidence type="ECO:0000256" key="1">
    <source>
        <dbReference type="SAM" id="MobiDB-lite"/>
    </source>
</evidence>
<dbReference type="EMBL" id="JAIWYP010000003">
    <property type="protein sequence ID" value="KAH3851589.1"/>
    <property type="molecule type" value="Genomic_DNA"/>
</dbReference>
<organism evidence="2 3">
    <name type="scientific">Dreissena polymorpha</name>
    <name type="common">Zebra mussel</name>
    <name type="synonym">Mytilus polymorpha</name>
    <dbReference type="NCBI Taxonomy" id="45954"/>
    <lineage>
        <taxon>Eukaryota</taxon>
        <taxon>Metazoa</taxon>
        <taxon>Spiralia</taxon>
        <taxon>Lophotrochozoa</taxon>
        <taxon>Mollusca</taxon>
        <taxon>Bivalvia</taxon>
        <taxon>Autobranchia</taxon>
        <taxon>Heteroconchia</taxon>
        <taxon>Euheterodonta</taxon>
        <taxon>Imparidentia</taxon>
        <taxon>Neoheterodontei</taxon>
        <taxon>Myida</taxon>
        <taxon>Dreissenoidea</taxon>
        <taxon>Dreissenidae</taxon>
        <taxon>Dreissena</taxon>
    </lineage>
</organism>
<proteinExistence type="predicted"/>
<accession>A0A9D4L5B1</accession>
<dbReference type="Proteomes" id="UP000828390">
    <property type="component" value="Unassembled WGS sequence"/>
</dbReference>
<reference evidence="2" key="1">
    <citation type="journal article" date="2019" name="bioRxiv">
        <title>The Genome of the Zebra Mussel, Dreissena polymorpha: A Resource for Invasive Species Research.</title>
        <authorList>
            <person name="McCartney M.A."/>
            <person name="Auch B."/>
            <person name="Kono T."/>
            <person name="Mallez S."/>
            <person name="Zhang Y."/>
            <person name="Obille A."/>
            <person name="Becker A."/>
            <person name="Abrahante J.E."/>
            <person name="Garbe J."/>
            <person name="Badalamenti J.P."/>
            <person name="Herman A."/>
            <person name="Mangelson H."/>
            <person name="Liachko I."/>
            <person name="Sullivan S."/>
            <person name="Sone E.D."/>
            <person name="Koren S."/>
            <person name="Silverstein K.A.T."/>
            <person name="Beckman K.B."/>
            <person name="Gohl D.M."/>
        </authorList>
    </citation>
    <scope>NUCLEOTIDE SEQUENCE</scope>
    <source>
        <strain evidence="2">Duluth1</strain>
        <tissue evidence="2">Whole animal</tissue>
    </source>
</reference>
<keyword evidence="3" id="KW-1185">Reference proteome</keyword>
<dbReference type="AlphaFoldDB" id="A0A9D4L5B1"/>
<feature type="region of interest" description="Disordered" evidence="1">
    <location>
        <begin position="19"/>
        <end position="63"/>
    </location>
</feature>
<protein>
    <submittedName>
        <fullName evidence="2">Uncharacterized protein</fullName>
    </submittedName>
</protein>
<comment type="caution">
    <text evidence="2">The sequence shown here is derived from an EMBL/GenBank/DDBJ whole genome shotgun (WGS) entry which is preliminary data.</text>
</comment>
<gene>
    <name evidence="2" type="ORF">DPMN_094071</name>
</gene>
<reference evidence="2" key="2">
    <citation type="submission" date="2020-11" db="EMBL/GenBank/DDBJ databases">
        <authorList>
            <person name="McCartney M.A."/>
            <person name="Auch B."/>
            <person name="Kono T."/>
            <person name="Mallez S."/>
            <person name="Becker A."/>
            <person name="Gohl D.M."/>
            <person name="Silverstein K.A.T."/>
            <person name="Koren S."/>
            <person name="Bechman K.B."/>
            <person name="Herman A."/>
            <person name="Abrahante J.E."/>
            <person name="Garbe J."/>
        </authorList>
    </citation>
    <scope>NUCLEOTIDE SEQUENCE</scope>
    <source>
        <strain evidence="2">Duluth1</strain>
        <tissue evidence="2">Whole animal</tissue>
    </source>
</reference>
<sequence length="82" mass="9048">MSPNHQGVFLNTTDNLNGSYLDEGSLRKRGRYGSMPALNSDSPNTRRVPRLYSDRGAGSPVLNQKLPVCHSKRIDGASSFRK</sequence>
<name>A0A9D4L5B1_DREPO</name>